<evidence type="ECO:0000256" key="1">
    <source>
        <dbReference type="ARBA" id="ARBA00022450"/>
    </source>
</evidence>
<dbReference type="InterPro" id="IPR045851">
    <property type="entry name" value="AMP-bd_C_sf"/>
</dbReference>
<keyword evidence="1" id="KW-0596">Phosphopantetheine</keyword>
<dbReference type="AlphaFoldDB" id="A0A450T661"/>
<evidence type="ECO:0000259" key="5">
    <source>
        <dbReference type="PROSITE" id="PS50075"/>
    </source>
</evidence>
<dbReference type="EMBL" id="CAADFD010000071">
    <property type="protein sequence ID" value="VFJ62196.1"/>
    <property type="molecule type" value="Genomic_DNA"/>
</dbReference>
<dbReference type="PANTHER" id="PTHR43352">
    <property type="entry name" value="ACETYL-COA SYNTHETASE"/>
    <property type="match status" value="1"/>
</dbReference>
<dbReference type="InterPro" id="IPR025110">
    <property type="entry name" value="AMP-bd_C"/>
</dbReference>
<evidence type="ECO:0000256" key="3">
    <source>
        <dbReference type="ARBA" id="ARBA00022598"/>
    </source>
</evidence>
<dbReference type="GO" id="GO:0016405">
    <property type="term" value="F:CoA-ligase activity"/>
    <property type="evidence" value="ECO:0007669"/>
    <property type="project" value="InterPro"/>
</dbReference>
<evidence type="ECO:0000256" key="4">
    <source>
        <dbReference type="SAM" id="MobiDB-lite"/>
    </source>
</evidence>
<dbReference type="InterPro" id="IPR011957">
    <property type="entry name" value="Benz_CoA_lig"/>
</dbReference>
<protein>
    <submittedName>
        <fullName evidence="6">Benzoate-CoA ligase</fullName>
    </submittedName>
</protein>
<dbReference type="Gene3D" id="1.10.1200.10">
    <property type="entry name" value="ACP-like"/>
    <property type="match status" value="1"/>
</dbReference>
<feature type="region of interest" description="Disordered" evidence="4">
    <location>
        <begin position="518"/>
        <end position="557"/>
    </location>
</feature>
<keyword evidence="3 6" id="KW-0436">Ligase</keyword>
<dbReference type="NCBIfam" id="TIGR02262">
    <property type="entry name" value="benz_CoA_lig"/>
    <property type="match status" value="1"/>
</dbReference>
<dbReference type="InterPro" id="IPR020806">
    <property type="entry name" value="PKS_PP-bd"/>
</dbReference>
<dbReference type="GO" id="GO:0044550">
    <property type="term" value="P:secondary metabolite biosynthetic process"/>
    <property type="evidence" value="ECO:0007669"/>
    <property type="project" value="TreeGrafter"/>
</dbReference>
<gene>
    <name evidence="6" type="ORF">BECKFW1821B_GA0114236_10714</name>
</gene>
<dbReference type="Gene3D" id="3.40.50.980">
    <property type="match status" value="1"/>
</dbReference>
<accession>A0A450T661</accession>
<dbReference type="GO" id="GO:0031177">
    <property type="term" value="F:phosphopantetheine binding"/>
    <property type="evidence" value="ECO:0007669"/>
    <property type="project" value="InterPro"/>
</dbReference>
<dbReference type="GO" id="GO:0005524">
    <property type="term" value="F:ATP binding"/>
    <property type="evidence" value="ECO:0007669"/>
    <property type="project" value="InterPro"/>
</dbReference>
<dbReference type="GO" id="GO:0016878">
    <property type="term" value="F:acid-thiol ligase activity"/>
    <property type="evidence" value="ECO:0007669"/>
    <property type="project" value="TreeGrafter"/>
</dbReference>
<sequence length="721" mass="78782">MATRNIPERLNAATVFVDTHIEKGRGDKTAILCQDRTITYADLQEGVNRFGNMLRELDTRMEERVAILLPDIPEFAFAFFGTMKTGAVAVPLNTLLGPEEYEYLLNDSRARVLVVHASLVERIIGIQDKLQYLKYITVCGGDCNCDADYPRLEPLLQSVSPLLQAADTSRDDVAFWLYSSGTTGFPKGAVHLHHDMIVAADGYARETLGLNESDLSFSVAKLFFAYGLGNGLYFPLRVGGTSILLPDKPLPDAVFDTIDKYRPTVFYSVPTSYAALLQTAEKTGRTSLGRIRMCVSAGEPLPGPIFERWRERFGVEILDGIGSTEALHIFISNRPGEARGGTTGKPVPGYDARIVDDNGNEPPKGEIGTLLIRGDSIASGYWNKHEATKKTILGEWIDTRDKFWVDKDGLYHYAGRTDDMMKVSGQWVSPTDIEAILQKHPAVLESGVVGIPDNQGITTLTAHVALKEGNKSSSELALELQDFVRENTAPHGYACWIEFIDELPKTATGKIQRFKLRKMDDRQPTAPRQTPLQPIIRTGTAPDEASPVASQSEPHGPVDLEPAAAKAATDFVAELKRLDSTQAQRDRLLAHLQSELAIVLGLDAPATIDIDMGFFDMGVDSVAAVVFTNRLQAILGHALSATLLFKYSSLAMLADYIADEVLALGAMENTLSGSGPPLPTNVITSDPEAEILAKLESGQLSDEEIDALFNVNYQPTVQKNG</sequence>
<dbReference type="Pfam" id="PF00501">
    <property type="entry name" value="AMP-binding"/>
    <property type="match status" value="1"/>
</dbReference>
<dbReference type="InterPro" id="IPR009081">
    <property type="entry name" value="PP-bd_ACP"/>
</dbReference>
<dbReference type="Gene3D" id="2.30.38.10">
    <property type="entry name" value="Luciferase, Domain 3"/>
    <property type="match status" value="1"/>
</dbReference>
<dbReference type="Pfam" id="PF00550">
    <property type="entry name" value="PP-binding"/>
    <property type="match status" value="1"/>
</dbReference>
<dbReference type="SUPFAM" id="SSF47336">
    <property type="entry name" value="ACP-like"/>
    <property type="match status" value="1"/>
</dbReference>
<dbReference type="SMART" id="SM01294">
    <property type="entry name" value="PKS_PP_betabranch"/>
    <property type="match status" value="1"/>
</dbReference>
<keyword evidence="2" id="KW-0597">Phosphoprotein</keyword>
<dbReference type="InterPro" id="IPR036736">
    <property type="entry name" value="ACP-like_sf"/>
</dbReference>
<evidence type="ECO:0000313" key="6">
    <source>
        <dbReference type="EMBL" id="VFJ62196.1"/>
    </source>
</evidence>
<dbReference type="Gene3D" id="3.40.50.12820">
    <property type="match status" value="1"/>
</dbReference>
<dbReference type="Gene3D" id="3.30.300.30">
    <property type="match status" value="1"/>
</dbReference>
<proteinExistence type="predicted"/>
<name>A0A450T661_9GAMM</name>
<evidence type="ECO:0000256" key="2">
    <source>
        <dbReference type="ARBA" id="ARBA00022553"/>
    </source>
</evidence>
<dbReference type="InterPro" id="IPR000873">
    <property type="entry name" value="AMP-dep_synth/lig_dom"/>
</dbReference>
<dbReference type="Pfam" id="PF13193">
    <property type="entry name" value="AMP-binding_C"/>
    <property type="match status" value="1"/>
</dbReference>
<dbReference type="PANTHER" id="PTHR43352:SF1">
    <property type="entry name" value="ANTHRANILATE--COA LIGASE"/>
    <property type="match status" value="1"/>
</dbReference>
<reference evidence="6" key="1">
    <citation type="submission" date="2019-02" db="EMBL/GenBank/DDBJ databases">
        <authorList>
            <person name="Gruber-Vodicka R. H."/>
            <person name="Seah K. B. B."/>
        </authorList>
    </citation>
    <scope>NUCLEOTIDE SEQUENCE</scope>
    <source>
        <strain evidence="6">BECK_BZ106</strain>
    </source>
</reference>
<dbReference type="SMART" id="SM00823">
    <property type="entry name" value="PKS_PP"/>
    <property type="match status" value="1"/>
</dbReference>
<dbReference type="SUPFAM" id="SSF56801">
    <property type="entry name" value="Acetyl-CoA synthetase-like"/>
    <property type="match status" value="1"/>
</dbReference>
<dbReference type="PROSITE" id="PS50075">
    <property type="entry name" value="CARRIER"/>
    <property type="match status" value="1"/>
</dbReference>
<organism evidence="6">
    <name type="scientific">Candidatus Kentrum sp. FW</name>
    <dbReference type="NCBI Taxonomy" id="2126338"/>
    <lineage>
        <taxon>Bacteria</taxon>
        <taxon>Pseudomonadati</taxon>
        <taxon>Pseudomonadota</taxon>
        <taxon>Gammaproteobacteria</taxon>
        <taxon>Candidatus Kentrum</taxon>
    </lineage>
</organism>
<feature type="domain" description="Carrier" evidence="5">
    <location>
        <begin position="586"/>
        <end position="661"/>
    </location>
</feature>